<evidence type="ECO:0000256" key="3">
    <source>
        <dbReference type="ARBA" id="ARBA00012983"/>
    </source>
</evidence>
<dbReference type="AlphaFoldDB" id="E3RZE6"/>
<dbReference type="InterPro" id="IPR002589">
    <property type="entry name" value="Macro_dom"/>
</dbReference>
<evidence type="ECO:0000259" key="8">
    <source>
        <dbReference type="Pfam" id="PF01661"/>
    </source>
</evidence>
<feature type="compositionally biased region" description="Low complexity" evidence="7">
    <location>
        <begin position="56"/>
        <end position="68"/>
    </location>
</feature>
<dbReference type="OrthoDB" id="2155246at2759"/>
<evidence type="ECO:0000256" key="5">
    <source>
        <dbReference type="ARBA" id="ARBA00022912"/>
    </source>
</evidence>
<comment type="function">
    <text evidence="1">Highly specific phosphatase involved in the metabolism of ADP-ribose 1''-phosphate (Appr1p) which is produced as a consequence of tRNA splicing.</text>
</comment>
<protein>
    <recommendedName>
        <fullName evidence="4">ADP-ribose 1''-phosphate phosphatase</fullName>
        <ecNumber evidence="3">3.1.3.84</ecNumber>
    </recommendedName>
</protein>
<feature type="compositionally biased region" description="Polar residues" evidence="7">
    <location>
        <begin position="18"/>
        <end position="27"/>
    </location>
</feature>
<organism evidence="10">
    <name type="scientific">Pyrenophora teres f. teres (strain 0-1)</name>
    <name type="common">Barley net blotch fungus</name>
    <name type="synonym">Drechslera teres f. teres</name>
    <dbReference type="NCBI Taxonomy" id="861557"/>
    <lineage>
        <taxon>Eukaryota</taxon>
        <taxon>Fungi</taxon>
        <taxon>Dikarya</taxon>
        <taxon>Ascomycota</taxon>
        <taxon>Pezizomycotina</taxon>
        <taxon>Dothideomycetes</taxon>
        <taxon>Pleosporomycetidae</taxon>
        <taxon>Pleosporales</taxon>
        <taxon>Pleosporineae</taxon>
        <taxon>Pleosporaceae</taxon>
        <taxon>Pyrenophora</taxon>
    </lineage>
</organism>
<keyword evidence="5" id="KW-0378">Hydrolase</keyword>
<dbReference type="InterPro" id="IPR043472">
    <property type="entry name" value="Macro_dom-like"/>
</dbReference>
<proteinExistence type="inferred from homology"/>
<feature type="region of interest" description="Disordered" evidence="7">
    <location>
        <begin position="1"/>
        <end position="99"/>
    </location>
</feature>
<dbReference type="HOGENOM" id="CLU_054419_0_1_1"/>
<comment type="similarity">
    <text evidence="2">Belongs to the POA1 family.</text>
</comment>
<feature type="compositionally biased region" description="Polar residues" evidence="7">
    <location>
        <begin position="1"/>
        <end position="11"/>
    </location>
</feature>
<dbReference type="EC" id="3.1.3.84" evidence="3"/>
<evidence type="ECO:0000256" key="2">
    <source>
        <dbReference type="ARBA" id="ARBA00006575"/>
    </source>
</evidence>
<name>E3RZE6_PYRTT</name>
<dbReference type="EMBL" id="GL536063">
    <property type="protein sequence ID" value="EFQ88901.1"/>
    <property type="molecule type" value="Genomic_DNA"/>
</dbReference>
<reference evidence="9 10" key="1">
    <citation type="journal article" date="2010" name="Genome Biol.">
        <title>A first genome assembly of the barley fungal pathogen Pyrenophora teres f. teres.</title>
        <authorList>
            <person name="Ellwood S.R."/>
            <person name="Liu Z."/>
            <person name="Syme R.A."/>
            <person name="Lai Z."/>
            <person name="Hane J.K."/>
            <person name="Keiper F."/>
            <person name="Moffat C.S."/>
            <person name="Oliver R.P."/>
            <person name="Friesen T.L."/>
        </authorList>
    </citation>
    <scope>NUCLEOTIDE SEQUENCE [LARGE SCALE GENOMIC DNA]</scope>
    <source>
        <strain evidence="9 10">0-1</strain>
    </source>
</reference>
<dbReference type="STRING" id="861557.E3RZE6"/>
<dbReference type="KEGG" id="pte:PTT_15013"/>
<dbReference type="GO" id="GO:0140291">
    <property type="term" value="P:peptidyl-glutamate ADP-deribosylation"/>
    <property type="evidence" value="ECO:0007669"/>
    <property type="project" value="TreeGrafter"/>
</dbReference>
<dbReference type="GO" id="GO:0004721">
    <property type="term" value="F:phosphoprotein phosphatase activity"/>
    <property type="evidence" value="ECO:0007669"/>
    <property type="project" value="UniProtKB-KW"/>
</dbReference>
<feature type="compositionally biased region" description="Polar residues" evidence="7">
    <location>
        <begin position="35"/>
        <end position="44"/>
    </location>
</feature>
<evidence type="ECO:0000256" key="7">
    <source>
        <dbReference type="SAM" id="MobiDB-lite"/>
    </source>
</evidence>
<dbReference type="PANTHER" id="PTHR12521:SF0">
    <property type="entry name" value="ADP-RIBOSE GLYCOHYDROLASE OARD1"/>
    <property type="match status" value="1"/>
</dbReference>
<evidence type="ECO:0000256" key="1">
    <source>
        <dbReference type="ARBA" id="ARBA00002432"/>
    </source>
</evidence>
<accession>E3RZE6</accession>
<dbReference type="PANTHER" id="PTHR12521">
    <property type="entry name" value="PROTEIN C6ORF130"/>
    <property type="match status" value="1"/>
</dbReference>
<keyword evidence="10" id="KW-1185">Reference proteome</keyword>
<sequence>MANSKNSTITSYFAPKDASSQGSQTNKPVKEDNTSNDSIANQVDSPKDETPQPKRPISTSTSTITSPSKRQDTNATKPTKTVLPNPLSHLTLTPPYLPPTTPTAPTLTLTYHVGPIFTAPPKTLLLHACNTHGAWGSGIALAFKQRYPVAYKIYNSFCLNTHHPKSNPVPTGTALLIPPVDGEHGHWIGCLFTSQGYGKKKDGGDVIVGNTGPAVEMVLELVRRVGEGEGGIEEVRMCRVNSGKFGVEWGRSARVIEGIRVREGWVGRVQVWDPETK</sequence>
<evidence type="ECO:0000256" key="6">
    <source>
        <dbReference type="ARBA" id="ARBA00034427"/>
    </source>
</evidence>
<dbReference type="eggNOG" id="ENOG502S60W">
    <property type="taxonomic scope" value="Eukaryota"/>
</dbReference>
<dbReference type="SUPFAM" id="SSF52949">
    <property type="entry name" value="Macro domain-like"/>
    <property type="match status" value="1"/>
</dbReference>
<evidence type="ECO:0000313" key="10">
    <source>
        <dbReference type="Proteomes" id="UP000001067"/>
    </source>
</evidence>
<dbReference type="InterPro" id="IPR050892">
    <property type="entry name" value="ADP-ribose_metab_enzymes"/>
</dbReference>
<gene>
    <name evidence="9" type="ORF">PTT_15013</name>
</gene>
<dbReference type="Proteomes" id="UP000001067">
    <property type="component" value="Unassembled WGS sequence"/>
</dbReference>
<comment type="catalytic activity">
    <reaction evidence="6">
        <text>ADP-alpha-D-ribose 1''-phosphate + H2O = ADP-D-ribose + phosphate</text>
        <dbReference type="Rhea" id="RHEA:25029"/>
        <dbReference type="ChEBI" id="CHEBI:15377"/>
        <dbReference type="ChEBI" id="CHEBI:43474"/>
        <dbReference type="ChEBI" id="CHEBI:57967"/>
        <dbReference type="ChEBI" id="CHEBI:58753"/>
        <dbReference type="EC" id="3.1.3.84"/>
    </reaction>
</comment>
<dbReference type="Gene3D" id="3.40.220.10">
    <property type="entry name" value="Leucine Aminopeptidase, subunit E, domain 1"/>
    <property type="match status" value="1"/>
</dbReference>
<keyword evidence="5" id="KW-0904">Protein phosphatase</keyword>
<dbReference type="Pfam" id="PF01661">
    <property type="entry name" value="Macro"/>
    <property type="match status" value="1"/>
</dbReference>
<feature type="domain" description="Macro" evidence="8">
    <location>
        <begin position="127"/>
        <end position="256"/>
    </location>
</feature>
<evidence type="ECO:0000313" key="9">
    <source>
        <dbReference type="EMBL" id="EFQ88901.1"/>
    </source>
</evidence>
<evidence type="ECO:0000256" key="4">
    <source>
        <dbReference type="ARBA" id="ARBA00019744"/>
    </source>
</evidence>